<keyword evidence="2" id="KW-0175">Coiled coil</keyword>
<comment type="similarity">
    <text evidence="1">Belongs to the PspA/Vipp/IM30 family.</text>
</comment>
<reference evidence="4 5" key="1">
    <citation type="submission" date="2020-10" db="EMBL/GenBank/DDBJ databases">
        <title>Connecting structure to function with the recovery of over 1000 high-quality activated sludge metagenome-assembled genomes encoding full-length rRNA genes using long-read sequencing.</title>
        <authorList>
            <person name="Singleton C.M."/>
            <person name="Petriglieri F."/>
            <person name="Kristensen J.M."/>
            <person name="Kirkegaard R.H."/>
            <person name="Michaelsen T.Y."/>
            <person name="Andersen M.H."/>
            <person name="Karst S.M."/>
            <person name="Dueholm M.S."/>
            <person name="Nielsen P.H."/>
            <person name="Albertsen M."/>
        </authorList>
    </citation>
    <scope>NUCLEOTIDE SEQUENCE [LARGE SCALE GENOMIC DNA]</scope>
    <source>
        <strain evidence="4">Lyne_18-Q3-R50-59_MAXAC.006</strain>
    </source>
</reference>
<protein>
    <submittedName>
        <fullName evidence="4">PspA/IM30 family protein</fullName>
    </submittedName>
</protein>
<dbReference type="Proteomes" id="UP000727993">
    <property type="component" value="Unassembled WGS sequence"/>
</dbReference>
<evidence type="ECO:0000256" key="1">
    <source>
        <dbReference type="ARBA" id="ARBA00043985"/>
    </source>
</evidence>
<evidence type="ECO:0000313" key="5">
    <source>
        <dbReference type="Proteomes" id="UP000727993"/>
    </source>
</evidence>
<dbReference type="EMBL" id="JADJZA010000010">
    <property type="protein sequence ID" value="MBK9298613.1"/>
    <property type="molecule type" value="Genomic_DNA"/>
</dbReference>
<dbReference type="AlphaFoldDB" id="A0A936NFU4"/>
<evidence type="ECO:0000256" key="2">
    <source>
        <dbReference type="SAM" id="Coils"/>
    </source>
</evidence>
<evidence type="ECO:0000313" key="4">
    <source>
        <dbReference type="EMBL" id="MBK9298613.1"/>
    </source>
</evidence>
<feature type="coiled-coil region" evidence="2">
    <location>
        <begin position="27"/>
        <end position="164"/>
    </location>
</feature>
<proteinExistence type="inferred from homology"/>
<gene>
    <name evidence="4" type="ORF">IPN02_17665</name>
</gene>
<organism evidence="4 5">
    <name type="scientific">Candidatus Neomicrothrix subdominans</name>
    <dbReference type="NCBI Taxonomy" id="2954438"/>
    <lineage>
        <taxon>Bacteria</taxon>
        <taxon>Bacillati</taxon>
        <taxon>Actinomycetota</taxon>
        <taxon>Acidimicrobiia</taxon>
        <taxon>Acidimicrobiales</taxon>
        <taxon>Microthrixaceae</taxon>
        <taxon>Candidatus Neomicrothrix</taxon>
    </lineage>
</organism>
<evidence type="ECO:0000256" key="3">
    <source>
        <dbReference type="SAM" id="MobiDB-lite"/>
    </source>
</evidence>
<dbReference type="Pfam" id="PF04012">
    <property type="entry name" value="PspA_IM30"/>
    <property type="match status" value="1"/>
</dbReference>
<name>A0A936NFU4_9ACTN</name>
<sequence length="276" mass="29922">MFKSIKRFWKYLTAKLNMSFDEKADPKVQLEQAIAESQQQHKLLVEQAASVIANQKQTEMRLDARMSELEKLSANARQAVLMADEATRAGNADKATEMTSAAEAFANQLIALESEITELKGMHLQATAAAEQAKTAVAQNSAQLQKKLAEKQRLLSQLDQSKMQERMNDAMTNLSATVGDDVPTLDQVREKIEGRYAKAQGMSELQGQSVESKMLEVEQATRNVEAQARLSQIRSQLGLDTGAADTTVTEGGDAATDDATSAGPDEDSGTTQTPAG</sequence>
<comment type="caution">
    <text evidence="4">The sequence shown here is derived from an EMBL/GenBank/DDBJ whole genome shotgun (WGS) entry which is preliminary data.</text>
</comment>
<feature type="compositionally biased region" description="Low complexity" evidence="3">
    <location>
        <begin position="240"/>
        <end position="263"/>
    </location>
</feature>
<feature type="region of interest" description="Disordered" evidence="3">
    <location>
        <begin position="237"/>
        <end position="276"/>
    </location>
</feature>
<accession>A0A936NFU4</accession>
<dbReference type="InterPro" id="IPR007157">
    <property type="entry name" value="PspA_VIPP1"/>
</dbReference>